<dbReference type="Pfam" id="PF03860">
    <property type="entry name" value="Csp"/>
    <property type="match status" value="1"/>
</dbReference>
<dbReference type="RefSeq" id="WP_189263768.1">
    <property type="nucleotide sequence ID" value="NZ_BMML01000007.1"/>
</dbReference>
<protein>
    <submittedName>
        <fullName evidence="1">Ferredoxin</fullName>
    </submittedName>
</protein>
<organism evidence="1 2">
    <name type="scientific">Streptomyces fuscichromogenes</name>
    <dbReference type="NCBI Taxonomy" id="1324013"/>
    <lineage>
        <taxon>Bacteria</taxon>
        <taxon>Bacillati</taxon>
        <taxon>Actinomycetota</taxon>
        <taxon>Actinomycetes</taxon>
        <taxon>Kitasatosporales</taxon>
        <taxon>Streptomycetaceae</taxon>
        <taxon>Streptomyces</taxon>
    </lineage>
</organism>
<keyword evidence="2" id="KW-1185">Reference proteome</keyword>
<dbReference type="EMBL" id="BMML01000007">
    <property type="protein sequence ID" value="GGN10636.1"/>
    <property type="molecule type" value="Genomic_DNA"/>
</dbReference>
<evidence type="ECO:0000313" key="1">
    <source>
        <dbReference type="EMBL" id="GGN10636.1"/>
    </source>
</evidence>
<dbReference type="AlphaFoldDB" id="A0A917XCV4"/>
<proteinExistence type="predicted"/>
<comment type="caution">
    <text evidence="1">The sequence shown here is derived from an EMBL/GenBank/DDBJ whole genome shotgun (WGS) entry which is preliminary data.</text>
</comment>
<reference evidence="1" key="1">
    <citation type="journal article" date="2014" name="Int. J. Syst. Evol. Microbiol.">
        <title>Complete genome sequence of Corynebacterium casei LMG S-19264T (=DSM 44701T), isolated from a smear-ripened cheese.</title>
        <authorList>
            <consortium name="US DOE Joint Genome Institute (JGI-PGF)"/>
            <person name="Walter F."/>
            <person name="Albersmeier A."/>
            <person name="Kalinowski J."/>
            <person name="Ruckert C."/>
        </authorList>
    </citation>
    <scope>NUCLEOTIDE SEQUENCE</scope>
    <source>
        <strain evidence="1">CGMCC 4.7110</strain>
    </source>
</reference>
<dbReference type="PANTHER" id="PTHR37310">
    <property type="entry name" value="CYTOPLASMIC PROTEIN-RELATED"/>
    <property type="match status" value="1"/>
</dbReference>
<name>A0A917XCV4_9ACTN</name>
<dbReference type="PANTHER" id="PTHR37310:SF1">
    <property type="entry name" value="CYTOPLASMIC PROTEIN"/>
    <property type="match status" value="1"/>
</dbReference>
<dbReference type="Gene3D" id="1.20.1270.360">
    <property type="match status" value="1"/>
</dbReference>
<accession>A0A917XCV4</accession>
<reference evidence="1" key="2">
    <citation type="submission" date="2020-09" db="EMBL/GenBank/DDBJ databases">
        <authorList>
            <person name="Sun Q."/>
            <person name="Zhou Y."/>
        </authorList>
    </citation>
    <scope>NUCLEOTIDE SEQUENCE</scope>
    <source>
        <strain evidence="1">CGMCC 4.7110</strain>
    </source>
</reference>
<dbReference type="Proteomes" id="UP000653411">
    <property type="component" value="Unassembled WGS sequence"/>
</dbReference>
<sequence length="124" mass="13138">MTWTSSQQDLYGFLEDRFACALACTECARTCALRAGVLDPDGSGDAERLRRTGIMCAEVCEATCRALTEEAGLDAAGLRVQLQWCRTVCLDSARAFDGRPGAEPNATACRACAAACTDFMAALG</sequence>
<gene>
    <name evidence="1" type="ORF">GCM10011578_036460</name>
</gene>
<dbReference type="InterPro" id="IPR005560">
    <property type="entry name" value="Csp_YhjQ"/>
</dbReference>
<evidence type="ECO:0000313" key="2">
    <source>
        <dbReference type="Proteomes" id="UP000653411"/>
    </source>
</evidence>